<comment type="caution">
    <text evidence="1">The sequence shown here is derived from an EMBL/GenBank/DDBJ whole genome shotgun (WGS) entry which is preliminary data.</text>
</comment>
<organism evidence="1 2">
    <name type="scientific">Eretmocerus hayati</name>
    <dbReference type="NCBI Taxonomy" id="131215"/>
    <lineage>
        <taxon>Eukaryota</taxon>
        <taxon>Metazoa</taxon>
        <taxon>Ecdysozoa</taxon>
        <taxon>Arthropoda</taxon>
        <taxon>Hexapoda</taxon>
        <taxon>Insecta</taxon>
        <taxon>Pterygota</taxon>
        <taxon>Neoptera</taxon>
        <taxon>Endopterygota</taxon>
        <taxon>Hymenoptera</taxon>
        <taxon>Apocrita</taxon>
        <taxon>Proctotrupomorpha</taxon>
        <taxon>Chalcidoidea</taxon>
        <taxon>Aphelinidae</taxon>
        <taxon>Aphelininae</taxon>
        <taxon>Eretmocerus</taxon>
    </lineage>
</organism>
<accession>A0ACC2P8E6</accession>
<keyword evidence="2" id="KW-1185">Reference proteome</keyword>
<dbReference type="EMBL" id="CM056742">
    <property type="protein sequence ID" value="KAJ8679261.1"/>
    <property type="molecule type" value="Genomic_DNA"/>
</dbReference>
<sequence>MNSGEASSAAAAKPENPVSEQERELARNAQLEFARGEYAACAAHLAKLEQLRPHDLKVAHNRLLAEYHRSNEPSRTEHLAKGLGSLGANAEPDSVDRAVLMYNQALILYHTAQYQAALDIANTLFSLIEPMEESLVHKVCLLLVELHLMLGRPDTALALVNYIESQFLSTAESLKNALGEQTPNQKADPLIKPPARTPTAVPTEKEQKKDSMDIATDAFRIKLLKCKLRIYLRTLQLKLCKREWKTLVSLGMPTNISTIFLKANLEYLRKNFKKSMKLLDSIDSKTCPSFKACGESIAVLYYNNMASLHFAMGKPNLACFYLGMALEENQKALNSLKSPDSASNSVETPPPLHALGKNKHHELMYSLGVSFLHTGQAMKAFDCFIEAAQHLHNNSRLWLRMAECCIICHKPTNRIDFDIPARRRDIVEKIVGENNGNGISRKFVLANSLSKNCKYNQEGLSYAIPQPTLEYGMLCLKNALFLLPTTNCDENNLPVANLQVDEGAKKMMMGHQQQSSLLGSLSSPNAHKLGNNINPSPNTNQNSTQITQSSATVIENLNLKISILTASAYVSLCLGDYVMALNHAKALLLIKKLPGAHWLLGNLYAAESLIFLDRFYEALEYLKPENLQDVSTYIPIMEVVGDKDKLMEEVIEQKPSKVTWYPSNVPTAKSILRYDLAVAYAIRGELDKSGEILKQVWTSKGPDCDIPIHVIMLALYIELQLGHVDVARSLIKQHYCMVQQ</sequence>
<evidence type="ECO:0000313" key="2">
    <source>
        <dbReference type="Proteomes" id="UP001239111"/>
    </source>
</evidence>
<proteinExistence type="predicted"/>
<dbReference type="Proteomes" id="UP001239111">
    <property type="component" value="Chromosome 2"/>
</dbReference>
<evidence type="ECO:0000313" key="1">
    <source>
        <dbReference type="EMBL" id="KAJ8679261.1"/>
    </source>
</evidence>
<name>A0ACC2P8E6_9HYME</name>
<gene>
    <name evidence="1" type="ORF">QAD02_015048</name>
</gene>
<protein>
    <submittedName>
        <fullName evidence="1">Uncharacterized protein</fullName>
    </submittedName>
</protein>
<reference evidence="1" key="1">
    <citation type="submission" date="2023-04" db="EMBL/GenBank/DDBJ databases">
        <title>A chromosome-level genome assembly of the parasitoid wasp Eretmocerus hayati.</title>
        <authorList>
            <person name="Zhong Y."/>
            <person name="Liu S."/>
            <person name="Liu Y."/>
        </authorList>
    </citation>
    <scope>NUCLEOTIDE SEQUENCE</scope>
    <source>
        <strain evidence="1">ZJU_SS_LIU_2023</strain>
    </source>
</reference>